<feature type="domain" description="CCHC-type" evidence="3">
    <location>
        <begin position="261"/>
        <end position="276"/>
    </location>
</feature>
<keyword evidence="1" id="KW-0863">Zinc-finger</keyword>
<dbReference type="PROSITE" id="PS50158">
    <property type="entry name" value="ZF_CCHC"/>
    <property type="match status" value="3"/>
</dbReference>
<dbReference type="GO" id="GO:0008270">
    <property type="term" value="F:zinc ion binding"/>
    <property type="evidence" value="ECO:0007669"/>
    <property type="project" value="UniProtKB-KW"/>
</dbReference>
<dbReference type="OrthoDB" id="514078at2759"/>
<dbReference type="AlphaFoldDB" id="A0A830HR77"/>
<name>A0A830HR77_9CHLO</name>
<dbReference type="SUPFAM" id="SSF57756">
    <property type="entry name" value="Retrovirus zinc finger-like domains"/>
    <property type="match status" value="1"/>
</dbReference>
<dbReference type="EMBL" id="BNJQ01000025">
    <property type="protein sequence ID" value="GHP09542.1"/>
    <property type="molecule type" value="Genomic_DNA"/>
</dbReference>
<feature type="compositionally biased region" description="Low complexity" evidence="2">
    <location>
        <begin position="12"/>
        <end position="26"/>
    </location>
</feature>
<dbReference type="Proteomes" id="UP000660262">
    <property type="component" value="Unassembled WGS sequence"/>
</dbReference>
<dbReference type="Gene3D" id="4.10.60.10">
    <property type="entry name" value="Zinc finger, CCHC-type"/>
    <property type="match status" value="1"/>
</dbReference>
<reference evidence="4" key="1">
    <citation type="submission" date="2020-10" db="EMBL/GenBank/DDBJ databases">
        <title>Unveiling of a novel bifunctional photoreceptor, Dualchrome1, isolated from a cosmopolitan green alga.</title>
        <authorList>
            <person name="Suzuki S."/>
            <person name="Kawachi M."/>
        </authorList>
    </citation>
    <scope>NUCLEOTIDE SEQUENCE</scope>
    <source>
        <strain evidence="4">NIES 2893</strain>
    </source>
</reference>
<feature type="region of interest" description="Disordered" evidence="2">
    <location>
        <begin position="1"/>
        <end position="87"/>
    </location>
</feature>
<organism evidence="4 5">
    <name type="scientific">Pycnococcus provasolii</name>
    <dbReference type="NCBI Taxonomy" id="41880"/>
    <lineage>
        <taxon>Eukaryota</taxon>
        <taxon>Viridiplantae</taxon>
        <taxon>Chlorophyta</taxon>
        <taxon>Pseudoscourfieldiophyceae</taxon>
        <taxon>Pseudoscourfieldiales</taxon>
        <taxon>Pycnococcaceae</taxon>
        <taxon>Pycnococcus</taxon>
    </lineage>
</organism>
<dbReference type="PANTHER" id="PTHR46978:SF1">
    <property type="entry name" value="ZINC KNUCKLE (CCHC-TYPE) FAMILY PROTEIN"/>
    <property type="match status" value="1"/>
</dbReference>
<dbReference type="InterPro" id="IPR036875">
    <property type="entry name" value="Znf_CCHC_sf"/>
</dbReference>
<feature type="compositionally biased region" description="Acidic residues" evidence="2">
    <location>
        <begin position="46"/>
        <end position="55"/>
    </location>
</feature>
<feature type="domain" description="CCHC-type" evidence="3">
    <location>
        <begin position="124"/>
        <end position="141"/>
    </location>
</feature>
<sequence>MAAAAEKPVRRASSGGHTAGGASPSPRRARGKKRSSSVAAAAKSDDENDDSDNDDTGDKANDEQGRKDDDADKDSQQEGYLGPSAAMRRLLRPPRYFDVLGADNDNQELNDGEADLSKLDDSHRRCYNCGLPGHRAKDCPNERKQKPCYVCGLYGHESRDCPARAVSGARRAAASITAALQSHGRTQQAAGTAPPGSFGAAIVTPFMNANMFLDGRERYAPSDLASLVCYVCGDKLSAKEGRLCCKRHFPNDDETEVMRTCYQCGASGHDGSRCTRPPTSVHMMMGGAGAGGASAPGDTLHESAQTPAVAMAAAAMEAEAGEEAEEEAQAAVVTGEAENMVDTVDTASEEAVGMAAADEDEAALTAAAAAEEEDEEAATAMVEGTFTTTTYEGICRHKSSSAVDIETNLYKF</sequence>
<dbReference type="Pfam" id="PF00098">
    <property type="entry name" value="zf-CCHC"/>
    <property type="match status" value="1"/>
</dbReference>
<gene>
    <name evidence="4" type="ORF">PPROV_000827700</name>
</gene>
<keyword evidence="1" id="KW-0479">Metal-binding</keyword>
<evidence type="ECO:0000313" key="4">
    <source>
        <dbReference type="EMBL" id="GHP09542.1"/>
    </source>
</evidence>
<comment type="caution">
    <text evidence="4">The sequence shown here is derived from an EMBL/GenBank/DDBJ whole genome shotgun (WGS) entry which is preliminary data.</text>
</comment>
<feature type="domain" description="CCHC-type" evidence="3">
    <location>
        <begin position="148"/>
        <end position="162"/>
    </location>
</feature>
<evidence type="ECO:0000256" key="1">
    <source>
        <dbReference type="PROSITE-ProRule" id="PRU00047"/>
    </source>
</evidence>
<evidence type="ECO:0000313" key="5">
    <source>
        <dbReference type="Proteomes" id="UP000660262"/>
    </source>
</evidence>
<keyword evidence="1" id="KW-0862">Zinc</keyword>
<dbReference type="GO" id="GO:0003676">
    <property type="term" value="F:nucleic acid binding"/>
    <property type="evidence" value="ECO:0007669"/>
    <property type="project" value="InterPro"/>
</dbReference>
<evidence type="ECO:0000259" key="3">
    <source>
        <dbReference type="PROSITE" id="PS50158"/>
    </source>
</evidence>
<feature type="compositionally biased region" description="Basic and acidic residues" evidence="2">
    <location>
        <begin position="56"/>
        <end position="76"/>
    </location>
</feature>
<protein>
    <recommendedName>
        <fullName evidence="3">CCHC-type domain-containing protein</fullName>
    </recommendedName>
</protein>
<keyword evidence="5" id="KW-1185">Reference proteome</keyword>
<evidence type="ECO:0000256" key="2">
    <source>
        <dbReference type="SAM" id="MobiDB-lite"/>
    </source>
</evidence>
<dbReference type="InterPro" id="IPR001878">
    <property type="entry name" value="Znf_CCHC"/>
</dbReference>
<dbReference type="PANTHER" id="PTHR46978">
    <property type="entry name" value="ZINC KNUCKLE (CCHC-TYPE) FAMILY PROTEIN"/>
    <property type="match status" value="1"/>
</dbReference>
<dbReference type="SMART" id="SM00343">
    <property type="entry name" value="ZnF_C2HC"/>
    <property type="match status" value="3"/>
</dbReference>
<proteinExistence type="predicted"/>
<accession>A0A830HR77</accession>